<name>A0A2H0TD70_9BACT</name>
<dbReference type="AlphaFoldDB" id="A0A2H0TD70"/>
<dbReference type="Proteomes" id="UP000231503">
    <property type="component" value="Unassembled WGS sequence"/>
</dbReference>
<protein>
    <submittedName>
        <fullName evidence="1">Uncharacterized protein</fullName>
    </submittedName>
</protein>
<dbReference type="EMBL" id="PFCO01000006">
    <property type="protein sequence ID" value="PIR69493.1"/>
    <property type="molecule type" value="Genomic_DNA"/>
</dbReference>
<evidence type="ECO:0000313" key="1">
    <source>
        <dbReference type="EMBL" id="PIR69493.1"/>
    </source>
</evidence>
<evidence type="ECO:0000313" key="2">
    <source>
        <dbReference type="Proteomes" id="UP000231503"/>
    </source>
</evidence>
<comment type="caution">
    <text evidence="1">The sequence shown here is derived from an EMBL/GenBank/DDBJ whole genome shotgun (WGS) entry which is preliminary data.</text>
</comment>
<reference evidence="2" key="1">
    <citation type="submission" date="2017-09" db="EMBL/GenBank/DDBJ databases">
        <title>Depth-based differentiation of microbial function through sediment-hosted aquifers and enrichment of novel symbionts in the deep terrestrial subsurface.</title>
        <authorList>
            <person name="Probst A.J."/>
            <person name="Ladd B."/>
            <person name="Jarett J.K."/>
            <person name="Geller-Mcgrath D.E."/>
            <person name="Sieber C.M.K."/>
            <person name="Emerson J.B."/>
            <person name="Anantharaman K."/>
            <person name="Thomas B.C."/>
            <person name="Malmstrom R."/>
            <person name="Stieglmeier M."/>
            <person name="Klingl A."/>
            <person name="Woyke T."/>
            <person name="Ryan C.M."/>
            <person name="Banfield J.F."/>
        </authorList>
    </citation>
    <scope>NUCLEOTIDE SEQUENCE [LARGE SCALE GENOMIC DNA]</scope>
</reference>
<sequence length="60" mass="6758">MKGRDLGVRVSDATVSRGDLEEGQLYICHEEQEGGPMPYFEIYEDGVLVMMGYPLFIPFA</sequence>
<proteinExistence type="predicted"/>
<gene>
    <name evidence="1" type="ORF">COU47_02870</name>
</gene>
<organism evidence="1 2">
    <name type="scientific">Candidatus Niyogibacteria bacterium CG10_big_fil_rev_8_21_14_0_10_46_36</name>
    <dbReference type="NCBI Taxonomy" id="1974726"/>
    <lineage>
        <taxon>Bacteria</taxon>
        <taxon>Candidatus Niyogiibacteriota</taxon>
    </lineage>
</organism>
<accession>A0A2H0TD70</accession>